<dbReference type="STRING" id="1839801.Dform_01858"/>
<protein>
    <submittedName>
        <fullName evidence="1">Uncharacterized protein</fullName>
    </submittedName>
</protein>
<dbReference type="EMBL" id="CP018258">
    <property type="protein sequence ID" value="APV45176.1"/>
    <property type="molecule type" value="Genomic_DNA"/>
</dbReference>
<keyword evidence="2" id="KW-1185">Reference proteome</keyword>
<dbReference type="Proteomes" id="UP000185934">
    <property type="component" value="Chromosome"/>
</dbReference>
<evidence type="ECO:0000313" key="2">
    <source>
        <dbReference type="Proteomes" id="UP000185934"/>
    </source>
</evidence>
<name>A0A1P8F9N1_9CHLR</name>
<reference evidence="2" key="1">
    <citation type="submission" date="2016-11" db="EMBL/GenBank/DDBJ databases">
        <title>Dehalogenimonas formicexedens sp. nov., a chlorinated alkane respiring bacterium isolated from contaminated groundwater.</title>
        <authorList>
            <person name="Key T.A."/>
            <person name="Bowman K.S."/>
            <person name="Lee I."/>
            <person name="Chun J."/>
            <person name="Albuquerque L."/>
            <person name="da Costa M.S."/>
            <person name="Rainey F.A."/>
            <person name="Moe W.M."/>
        </authorList>
    </citation>
    <scope>NUCLEOTIDE SEQUENCE [LARGE SCALE GENOMIC DNA]</scope>
    <source>
        <strain evidence="2">NSZ-14</strain>
    </source>
</reference>
<evidence type="ECO:0000313" key="1">
    <source>
        <dbReference type="EMBL" id="APV45176.1"/>
    </source>
</evidence>
<proteinExistence type="predicted"/>
<gene>
    <name evidence="1" type="ORF">Dform_01858</name>
</gene>
<organism evidence="1 2">
    <name type="scientific">Dehalogenimonas formicexedens</name>
    <dbReference type="NCBI Taxonomy" id="1839801"/>
    <lineage>
        <taxon>Bacteria</taxon>
        <taxon>Bacillati</taxon>
        <taxon>Chloroflexota</taxon>
        <taxon>Dehalococcoidia</taxon>
        <taxon>Dehalococcoidales</taxon>
        <taxon>Dehalococcoidaceae</taxon>
        <taxon>Dehalogenimonas</taxon>
    </lineage>
</organism>
<dbReference type="KEGG" id="dfo:Dform_01858"/>
<sequence>MVYKYGAMISNQTGQEIQKVALLPVASIPPERRLPLINQNNCPAPPIVGGFQMPLPGLSGGRPEVEGEPALDWHCYLGSR</sequence>
<accession>A0A1P8F9N1</accession>
<dbReference type="AlphaFoldDB" id="A0A1P8F9N1"/>